<keyword evidence="6" id="KW-0418">Kinase</keyword>
<dbReference type="SUPFAM" id="SSF56112">
    <property type="entry name" value="Protein kinase-like (PK-like)"/>
    <property type="match status" value="1"/>
</dbReference>
<name>A0AB40BTC6_DIOCR</name>
<evidence type="ECO:0000256" key="9">
    <source>
        <dbReference type="ARBA" id="ARBA00048679"/>
    </source>
</evidence>
<evidence type="ECO:0000256" key="6">
    <source>
        <dbReference type="ARBA" id="ARBA00022777"/>
    </source>
</evidence>
<dbReference type="PROSITE" id="PS00107">
    <property type="entry name" value="PROTEIN_KINASE_ATP"/>
    <property type="match status" value="1"/>
</dbReference>
<sequence length="570" mass="63064">MVGKGGGFSMEGCYEVVEKIGRGSFGSAFLVIHKDDKKRYILKKIKLAKQNEKFQRTAYQEMALIASLSNPYVVEYKDGWVEKGTSVSIVTGYCEGGDMAEKIKKAKGILFPEEKVCKWLTQLLLAVDYLHSNRVLHRDLKCSNIFLTKDEDIKLGDFGLAKLLNSEDLASSVVGTPIYMCPEILADIPYGYKSDIWSLGCCMFEITAHRPAFKAPDIAGLINKINRSSISPLPTIYSPSLKQLIKSMLRKNPEHRPNAAELLRHPYLQPYLAKSCNPSSYYLPIKSNNENNNDTQEKLAKRRSQRQQEVGKSSRESKDSGSRTDAAKQTAEQTQTKMDAMQQDNSSNGITYPHSIPGSSSAEIKMVHNSSSDVSSNTDNGGKDQEHLGSSQLQATNEQGRPKINSDGVICECKSNGRQLDDEQERIVMHSSDVKLDGMPECKTSVSVAEENRLKLLISTDAPLRRTKTDGDEMAVAVAEETSSMSTVTLLHGDGTQAEWDSLSIIQQRADALESLLELCAQLLQQERLDELAGVLRPFGEETVSSRETAIWLTKSLMSTPKFGGGTKIQ</sequence>
<dbReference type="GeneID" id="120267067"/>
<dbReference type="InterPro" id="IPR050660">
    <property type="entry name" value="NEK_Ser/Thr_kinase"/>
</dbReference>
<evidence type="ECO:0000256" key="2">
    <source>
        <dbReference type="ARBA" id="ARBA00012513"/>
    </source>
</evidence>
<keyword evidence="13" id="KW-1185">Reference proteome</keyword>
<comment type="catalytic activity">
    <reaction evidence="8">
        <text>L-threonyl-[protein] + ATP = O-phospho-L-threonyl-[protein] + ADP + H(+)</text>
        <dbReference type="Rhea" id="RHEA:46608"/>
        <dbReference type="Rhea" id="RHEA-COMP:11060"/>
        <dbReference type="Rhea" id="RHEA-COMP:11605"/>
        <dbReference type="ChEBI" id="CHEBI:15378"/>
        <dbReference type="ChEBI" id="CHEBI:30013"/>
        <dbReference type="ChEBI" id="CHEBI:30616"/>
        <dbReference type="ChEBI" id="CHEBI:61977"/>
        <dbReference type="ChEBI" id="CHEBI:456216"/>
        <dbReference type="EC" id="2.7.11.1"/>
    </reaction>
</comment>
<dbReference type="Proteomes" id="UP001515500">
    <property type="component" value="Chromosome 8"/>
</dbReference>
<evidence type="ECO:0000256" key="5">
    <source>
        <dbReference type="ARBA" id="ARBA00022741"/>
    </source>
</evidence>
<dbReference type="SMART" id="SM00220">
    <property type="entry name" value="S_TKc"/>
    <property type="match status" value="1"/>
</dbReference>
<dbReference type="EC" id="2.7.11.1" evidence="2"/>
<feature type="compositionally biased region" description="Low complexity" evidence="11">
    <location>
        <begin position="369"/>
        <end position="380"/>
    </location>
</feature>
<keyword evidence="3" id="KW-0723">Serine/threonine-protein kinase</keyword>
<dbReference type="GO" id="GO:0007017">
    <property type="term" value="P:microtubule-based process"/>
    <property type="evidence" value="ECO:0007669"/>
    <property type="project" value="TreeGrafter"/>
</dbReference>
<comment type="similarity">
    <text evidence="1">Belongs to the protein kinase superfamily. NEK Ser/Thr protein kinase family. NIMA subfamily.</text>
</comment>
<feature type="compositionally biased region" description="Polar residues" evidence="11">
    <location>
        <begin position="283"/>
        <end position="294"/>
    </location>
</feature>
<evidence type="ECO:0000313" key="13">
    <source>
        <dbReference type="Proteomes" id="UP001515500"/>
    </source>
</evidence>
<evidence type="ECO:0000256" key="7">
    <source>
        <dbReference type="ARBA" id="ARBA00022840"/>
    </source>
</evidence>
<evidence type="ECO:0000259" key="12">
    <source>
        <dbReference type="PROSITE" id="PS50011"/>
    </source>
</evidence>
<organism evidence="13 14">
    <name type="scientific">Dioscorea cayennensis subsp. rotundata</name>
    <name type="common">White Guinea yam</name>
    <name type="synonym">Dioscorea rotundata</name>
    <dbReference type="NCBI Taxonomy" id="55577"/>
    <lineage>
        <taxon>Eukaryota</taxon>
        <taxon>Viridiplantae</taxon>
        <taxon>Streptophyta</taxon>
        <taxon>Embryophyta</taxon>
        <taxon>Tracheophyta</taxon>
        <taxon>Spermatophyta</taxon>
        <taxon>Magnoliopsida</taxon>
        <taxon>Liliopsida</taxon>
        <taxon>Dioscoreales</taxon>
        <taxon>Dioscoreaceae</taxon>
        <taxon>Dioscorea</taxon>
    </lineage>
</organism>
<dbReference type="Gene3D" id="1.10.510.10">
    <property type="entry name" value="Transferase(Phosphotransferase) domain 1"/>
    <property type="match status" value="1"/>
</dbReference>
<keyword evidence="7 10" id="KW-0067">ATP-binding</keyword>
<dbReference type="Pfam" id="PF00069">
    <property type="entry name" value="Pkinase"/>
    <property type="match status" value="1"/>
</dbReference>
<dbReference type="RefSeq" id="XP_039130684.1">
    <property type="nucleotide sequence ID" value="XM_039274750.1"/>
</dbReference>
<evidence type="ECO:0000256" key="3">
    <source>
        <dbReference type="ARBA" id="ARBA00022527"/>
    </source>
</evidence>
<keyword evidence="4" id="KW-0808">Transferase</keyword>
<dbReference type="PROSITE" id="PS50011">
    <property type="entry name" value="PROTEIN_KINASE_DOM"/>
    <property type="match status" value="1"/>
</dbReference>
<evidence type="ECO:0000256" key="10">
    <source>
        <dbReference type="PROSITE-ProRule" id="PRU10141"/>
    </source>
</evidence>
<gene>
    <name evidence="14" type="primary">LOC120267067</name>
</gene>
<evidence type="ECO:0000256" key="4">
    <source>
        <dbReference type="ARBA" id="ARBA00022679"/>
    </source>
</evidence>
<dbReference type="GO" id="GO:0005524">
    <property type="term" value="F:ATP binding"/>
    <property type="evidence" value="ECO:0007669"/>
    <property type="project" value="UniProtKB-UniRule"/>
</dbReference>
<dbReference type="FunFam" id="1.10.510.10:FF:000597">
    <property type="entry name" value="serine/threonine-protein kinase Nek6 isoform X2"/>
    <property type="match status" value="1"/>
</dbReference>
<dbReference type="InterPro" id="IPR017441">
    <property type="entry name" value="Protein_kinase_ATP_BS"/>
</dbReference>
<dbReference type="InterPro" id="IPR000719">
    <property type="entry name" value="Prot_kinase_dom"/>
</dbReference>
<feature type="compositionally biased region" description="Basic and acidic residues" evidence="11">
    <location>
        <begin position="312"/>
        <end position="326"/>
    </location>
</feature>
<feature type="binding site" evidence="10">
    <location>
        <position position="43"/>
    </location>
    <ligand>
        <name>ATP</name>
        <dbReference type="ChEBI" id="CHEBI:30616"/>
    </ligand>
</feature>
<dbReference type="PANTHER" id="PTHR43671">
    <property type="entry name" value="SERINE/THREONINE-PROTEIN KINASE NEK"/>
    <property type="match status" value="1"/>
</dbReference>
<dbReference type="InterPro" id="IPR008271">
    <property type="entry name" value="Ser/Thr_kinase_AS"/>
</dbReference>
<dbReference type="CDD" id="cd08215">
    <property type="entry name" value="STKc_Nek"/>
    <property type="match status" value="1"/>
</dbReference>
<accession>A0AB40BTC6</accession>
<keyword evidence="5 10" id="KW-0547">Nucleotide-binding</keyword>
<dbReference type="PANTHER" id="PTHR43671:SF98">
    <property type="entry name" value="SERINE_THREONINE-PROTEIN KINASE NEK11"/>
    <property type="match status" value="1"/>
</dbReference>
<dbReference type="PROSITE" id="PS00108">
    <property type="entry name" value="PROTEIN_KINASE_ST"/>
    <property type="match status" value="1"/>
</dbReference>
<comment type="catalytic activity">
    <reaction evidence="9">
        <text>L-seryl-[protein] + ATP = O-phospho-L-seryl-[protein] + ADP + H(+)</text>
        <dbReference type="Rhea" id="RHEA:17989"/>
        <dbReference type="Rhea" id="RHEA-COMP:9863"/>
        <dbReference type="Rhea" id="RHEA-COMP:11604"/>
        <dbReference type="ChEBI" id="CHEBI:15378"/>
        <dbReference type="ChEBI" id="CHEBI:29999"/>
        <dbReference type="ChEBI" id="CHEBI:30616"/>
        <dbReference type="ChEBI" id="CHEBI:83421"/>
        <dbReference type="ChEBI" id="CHEBI:456216"/>
        <dbReference type="EC" id="2.7.11.1"/>
    </reaction>
</comment>
<feature type="region of interest" description="Disordered" evidence="11">
    <location>
        <begin position="283"/>
        <end position="408"/>
    </location>
</feature>
<reference evidence="14" key="1">
    <citation type="submission" date="2025-08" db="UniProtKB">
        <authorList>
            <consortium name="RefSeq"/>
        </authorList>
    </citation>
    <scope>IDENTIFICATION</scope>
</reference>
<proteinExistence type="inferred from homology"/>
<evidence type="ECO:0000256" key="11">
    <source>
        <dbReference type="SAM" id="MobiDB-lite"/>
    </source>
</evidence>
<evidence type="ECO:0000313" key="14">
    <source>
        <dbReference type="RefSeq" id="XP_039130684.1"/>
    </source>
</evidence>
<protein>
    <recommendedName>
        <fullName evidence="2">non-specific serine/threonine protein kinase</fullName>
        <ecNumber evidence="2">2.7.11.1</ecNumber>
    </recommendedName>
</protein>
<feature type="domain" description="Protein kinase" evidence="12">
    <location>
        <begin position="14"/>
        <end position="268"/>
    </location>
</feature>
<dbReference type="GO" id="GO:0004674">
    <property type="term" value="F:protein serine/threonine kinase activity"/>
    <property type="evidence" value="ECO:0007669"/>
    <property type="project" value="UniProtKB-KW"/>
</dbReference>
<dbReference type="AlphaFoldDB" id="A0AB40BTC6"/>
<dbReference type="InterPro" id="IPR011009">
    <property type="entry name" value="Kinase-like_dom_sf"/>
</dbReference>
<dbReference type="Gene3D" id="3.30.200.20">
    <property type="entry name" value="Phosphorylase Kinase, domain 1"/>
    <property type="match status" value="1"/>
</dbReference>
<dbReference type="GO" id="GO:0055028">
    <property type="term" value="C:cortical microtubule"/>
    <property type="evidence" value="ECO:0007669"/>
    <property type="project" value="TreeGrafter"/>
</dbReference>
<feature type="compositionally biased region" description="Polar residues" evidence="11">
    <location>
        <begin position="330"/>
        <end position="350"/>
    </location>
</feature>
<feature type="compositionally biased region" description="Polar residues" evidence="11">
    <location>
        <begin position="388"/>
        <end position="399"/>
    </location>
</feature>
<evidence type="ECO:0000256" key="1">
    <source>
        <dbReference type="ARBA" id="ARBA00010886"/>
    </source>
</evidence>
<evidence type="ECO:0000256" key="8">
    <source>
        <dbReference type="ARBA" id="ARBA00047899"/>
    </source>
</evidence>